<proteinExistence type="predicted"/>
<evidence type="ECO:0000313" key="3">
    <source>
        <dbReference type="Proteomes" id="UP000325313"/>
    </source>
</evidence>
<reference evidence="2 3" key="1">
    <citation type="submission" date="2019-05" db="EMBL/GenBank/DDBJ databases">
        <title>Emergence of the Ug99 lineage of the wheat stem rust pathogen through somatic hybridization.</title>
        <authorList>
            <person name="Li F."/>
            <person name="Upadhyaya N.M."/>
            <person name="Sperschneider J."/>
            <person name="Matny O."/>
            <person name="Nguyen-Phuc H."/>
            <person name="Mago R."/>
            <person name="Raley C."/>
            <person name="Miller M.E."/>
            <person name="Silverstein K.A.T."/>
            <person name="Henningsen E."/>
            <person name="Hirsch C.D."/>
            <person name="Visser B."/>
            <person name="Pretorius Z.A."/>
            <person name="Steffenson B.J."/>
            <person name="Schwessinger B."/>
            <person name="Dodds P.N."/>
            <person name="Figueroa M."/>
        </authorList>
    </citation>
    <scope>NUCLEOTIDE SEQUENCE [LARGE SCALE GENOMIC DNA]</scope>
    <source>
        <strain evidence="2 3">Ug99</strain>
    </source>
</reference>
<dbReference type="EMBL" id="VDEP01000040">
    <property type="protein sequence ID" value="KAA1135219.1"/>
    <property type="molecule type" value="Genomic_DNA"/>
</dbReference>
<evidence type="ECO:0000256" key="1">
    <source>
        <dbReference type="SAM" id="MobiDB-lite"/>
    </source>
</evidence>
<name>A0A5B0SCJ5_PUCGR</name>
<organism evidence="2 3">
    <name type="scientific">Puccinia graminis f. sp. tritici</name>
    <dbReference type="NCBI Taxonomy" id="56615"/>
    <lineage>
        <taxon>Eukaryota</taxon>
        <taxon>Fungi</taxon>
        <taxon>Dikarya</taxon>
        <taxon>Basidiomycota</taxon>
        <taxon>Pucciniomycotina</taxon>
        <taxon>Pucciniomycetes</taxon>
        <taxon>Pucciniales</taxon>
        <taxon>Pucciniaceae</taxon>
        <taxon>Puccinia</taxon>
    </lineage>
</organism>
<evidence type="ECO:0000313" key="2">
    <source>
        <dbReference type="EMBL" id="KAA1135219.1"/>
    </source>
</evidence>
<dbReference type="Proteomes" id="UP000325313">
    <property type="component" value="Unassembled WGS sequence"/>
</dbReference>
<dbReference type="AlphaFoldDB" id="A0A5B0SCJ5"/>
<gene>
    <name evidence="2" type="ORF">PGTUg99_016668</name>
</gene>
<feature type="region of interest" description="Disordered" evidence="1">
    <location>
        <begin position="29"/>
        <end position="88"/>
    </location>
</feature>
<evidence type="ECO:0008006" key="4">
    <source>
        <dbReference type="Google" id="ProtNLM"/>
    </source>
</evidence>
<comment type="caution">
    <text evidence="2">The sequence shown here is derived from an EMBL/GenBank/DDBJ whole genome shotgun (WGS) entry which is preliminary data.</text>
</comment>
<feature type="region of interest" description="Disordered" evidence="1">
    <location>
        <begin position="121"/>
        <end position="141"/>
    </location>
</feature>
<protein>
    <recommendedName>
        <fullName evidence="4">SAM domain-containing protein</fullName>
    </recommendedName>
</protein>
<sequence>MDTRYLTWHPLAGARRVLAVPGKQNWSLETSPHPVIAPKAKAPAHNPKRKSARGSTGRAPAYIEVSSTNDPTPPAKGNARNPGSKTRRLNNVIATNSKNGSSSDTVIIAEPSAVIVDQPQTSADNTARTETNHGLATTPTGTVRRTLGPAWADMETITLEKFLNVAGITREDQLTRAHMQVHGITHWTFFRSSNEEDLIALGFPIGVARLLCKGVPRLEAHADKLIANQHRDEILAGFNNF</sequence>
<accession>A0A5B0SCJ5</accession>